<sequence>MAIIYNVLAGCLTAIVIGLIVYLYTEELRLLQAHNGTVNNITAIAHMIADLLDSDSGADNTKVIQTVAKTAFSNSWITIYDTAENGKVLMDGSMASDRGGGWQGQAGTAPDADQREALDAILAAEKESNIKGIATARRTGRAPNGSLRTITMSAARPSETSSLVIIVQAL</sequence>
<keyword evidence="1" id="KW-0812">Transmembrane</keyword>
<accession>A0A6C0LTU4</accession>
<reference evidence="2" key="1">
    <citation type="journal article" date="2020" name="Nature">
        <title>Giant virus diversity and host interactions through global metagenomics.</title>
        <authorList>
            <person name="Schulz F."/>
            <person name="Roux S."/>
            <person name="Paez-Espino D."/>
            <person name="Jungbluth S."/>
            <person name="Walsh D.A."/>
            <person name="Denef V.J."/>
            <person name="McMahon K.D."/>
            <person name="Konstantinidis K.T."/>
            <person name="Eloe-Fadrosh E.A."/>
            <person name="Kyrpides N.C."/>
            <person name="Woyke T."/>
        </authorList>
    </citation>
    <scope>NUCLEOTIDE SEQUENCE</scope>
    <source>
        <strain evidence="2">GVMAG-S-1016704-121</strain>
    </source>
</reference>
<keyword evidence="1" id="KW-1133">Transmembrane helix</keyword>
<evidence type="ECO:0000313" key="2">
    <source>
        <dbReference type="EMBL" id="QHU33810.1"/>
    </source>
</evidence>
<protein>
    <submittedName>
        <fullName evidence="2">Uncharacterized protein</fullName>
    </submittedName>
</protein>
<keyword evidence="1" id="KW-0472">Membrane</keyword>
<name>A0A6C0LTU4_9ZZZZ</name>
<dbReference type="EMBL" id="MN740563">
    <property type="protein sequence ID" value="QHU33810.1"/>
    <property type="molecule type" value="Genomic_DNA"/>
</dbReference>
<evidence type="ECO:0000256" key="1">
    <source>
        <dbReference type="SAM" id="Phobius"/>
    </source>
</evidence>
<feature type="transmembrane region" description="Helical" evidence="1">
    <location>
        <begin position="6"/>
        <end position="25"/>
    </location>
</feature>
<dbReference type="AlphaFoldDB" id="A0A6C0LTU4"/>
<organism evidence="2">
    <name type="scientific">viral metagenome</name>
    <dbReference type="NCBI Taxonomy" id="1070528"/>
    <lineage>
        <taxon>unclassified sequences</taxon>
        <taxon>metagenomes</taxon>
        <taxon>organismal metagenomes</taxon>
    </lineage>
</organism>
<proteinExistence type="predicted"/>